<dbReference type="EnsemblMetazoa" id="AAEL001730-RA">
    <property type="protein sequence ID" value="AAEL001730-PA"/>
    <property type="gene ID" value="AAEL001730"/>
</dbReference>
<name>A0A1S4EZN3_AEDAE</name>
<dbReference type="InterPro" id="IPR031751">
    <property type="entry name" value="DUF4735"/>
</dbReference>
<dbReference type="OrthoDB" id="5949187at2759"/>
<sequence length="363" mass="40754">MGSLVLKLLLISVVFCDHGEAMAQFAPQTDLSLWKSIGPEALLERLDKLLDVCIENYEDLTTDLLLGVAIANGQMKSILADARYENQSLVETLKKKCDYVESRINSIFSFPSSANAIVSKLLINSNFWKTNDDSGYDILPQSLLPSGGSEEARSTRRPSHSGRHTLHSYLRALQLGAPNELQSDECLSELLVNESENEFDTAVPDGELLHPKPLLLSRECSNAMSLRRKSYGYHLTHKLLFYLILGKQQFSNIQQEFFTTAKDKLCEQILRESQLIADLAYPEIFRDLFMEQVFLCAYVGYAEFRNQSWLSEIVSWQNDAGCFKYRQDADREGANALTTECSTHMTGVGAAVLGLFARLQLIG</sequence>
<gene>
    <name evidence="1" type="primary">5572062</name>
</gene>
<reference evidence="1" key="2">
    <citation type="submission" date="2021-02" db="UniProtKB">
        <authorList>
            <consortium name="EnsemblMetazoa"/>
        </authorList>
    </citation>
    <scope>IDENTIFICATION</scope>
    <source>
        <strain evidence="1">LVP_AGWG</strain>
    </source>
</reference>
<dbReference type="Pfam" id="PF15882">
    <property type="entry name" value="DUF4735"/>
    <property type="match status" value="1"/>
</dbReference>
<dbReference type="InParanoid" id="A0A1S4EZN3"/>
<protein>
    <submittedName>
        <fullName evidence="1">Uncharacterized protein</fullName>
    </submittedName>
</protein>
<organism evidence="1 2">
    <name type="scientific">Aedes aegypti</name>
    <name type="common">Yellowfever mosquito</name>
    <name type="synonym">Culex aegypti</name>
    <dbReference type="NCBI Taxonomy" id="7159"/>
    <lineage>
        <taxon>Eukaryota</taxon>
        <taxon>Metazoa</taxon>
        <taxon>Ecdysozoa</taxon>
        <taxon>Arthropoda</taxon>
        <taxon>Hexapoda</taxon>
        <taxon>Insecta</taxon>
        <taxon>Pterygota</taxon>
        <taxon>Neoptera</taxon>
        <taxon>Endopterygota</taxon>
        <taxon>Diptera</taxon>
        <taxon>Nematocera</taxon>
        <taxon>Culicoidea</taxon>
        <taxon>Culicidae</taxon>
        <taxon>Culicinae</taxon>
        <taxon>Aedini</taxon>
        <taxon>Aedes</taxon>
        <taxon>Stegomyia</taxon>
    </lineage>
</organism>
<dbReference type="VEuPathDB" id="VectorBase:AAEL001730"/>
<dbReference type="Proteomes" id="UP000008820">
    <property type="component" value="Chromosome 2"/>
</dbReference>
<reference evidence="1 2" key="1">
    <citation type="submission" date="2017-06" db="EMBL/GenBank/DDBJ databases">
        <title>Aedes aegypti genome working group (AGWG) sequencing and assembly.</title>
        <authorList>
            <consortium name="Aedes aegypti Genome Working Group (AGWG)"/>
            <person name="Matthews B.J."/>
        </authorList>
    </citation>
    <scope>NUCLEOTIDE SEQUENCE [LARGE SCALE GENOMIC DNA]</scope>
    <source>
        <strain evidence="1 2">LVP_AGWG</strain>
    </source>
</reference>
<evidence type="ECO:0000313" key="1">
    <source>
        <dbReference type="EnsemblMetazoa" id="AAEL001730-PA"/>
    </source>
</evidence>
<dbReference type="PANTHER" id="PTHR33539:SF1">
    <property type="entry name" value="UPF0764 PROTEIN C16ORF89"/>
    <property type="match status" value="1"/>
</dbReference>
<proteinExistence type="predicted"/>
<dbReference type="PANTHER" id="PTHR33539">
    <property type="entry name" value="UPF0764 PROTEIN C16ORF89"/>
    <property type="match status" value="1"/>
</dbReference>
<dbReference type="GO" id="GO:0016020">
    <property type="term" value="C:membrane"/>
    <property type="evidence" value="ECO:0007669"/>
    <property type="project" value="TreeGrafter"/>
</dbReference>
<dbReference type="AlphaFoldDB" id="A0A1S4EZN3"/>
<keyword evidence="2" id="KW-1185">Reference proteome</keyword>
<evidence type="ECO:0000313" key="2">
    <source>
        <dbReference type="Proteomes" id="UP000008820"/>
    </source>
</evidence>
<accession>A0A1S4EZN3</accession>
<dbReference type="GO" id="GO:0005829">
    <property type="term" value="C:cytosol"/>
    <property type="evidence" value="ECO:0007669"/>
    <property type="project" value="TreeGrafter"/>
</dbReference>